<dbReference type="AlphaFoldDB" id="A0AAE1V1R1"/>
<dbReference type="Proteomes" id="UP001291623">
    <property type="component" value="Unassembled WGS sequence"/>
</dbReference>
<evidence type="ECO:0000313" key="2">
    <source>
        <dbReference type="Proteomes" id="UP001291623"/>
    </source>
</evidence>
<dbReference type="EMBL" id="JAVYJV010000015">
    <property type="protein sequence ID" value="KAK4353048.1"/>
    <property type="molecule type" value="Genomic_DNA"/>
</dbReference>
<proteinExistence type="predicted"/>
<evidence type="ECO:0000313" key="1">
    <source>
        <dbReference type="EMBL" id="KAK4353048.1"/>
    </source>
</evidence>
<gene>
    <name evidence="1" type="ORF">RND71_028566</name>
</gene>
<organism evidence="1 2">
    <name type="scientific">Anisodus tanguticus</name>
    <dbReference type="NCBI Taxonomy" id="243964"/>
    <lineage>
        <taxon>Eukaryota</taxon>
        <taxon>Viridiplantae</taxon>
        <taxon>Streptophyta</taxon>
        <taxon>Embryophyta</taxon>
        <taxon>Tracheophyta</taxon>
        <taxon>Spermatophyta</taxon>
        <taxon>Magnoliopsida</taxon>
        <taxon>eudicotyledons</taxon>
        <taxon>Gunneridae</taxon>
        <taxon>Pentapetalae</taxon>
        <taxon>asterids</taxon>
        <taxon>lamiids</taxon>
        <taxon>Solanales</taxon>
        <taxon>Solanaceae</taxon>
        <taxon>Solanoideae</taxon>
        <taxon>Hyoscyameae</taxon>
        <taxon>Anisodus</taxon>
    </lineage>
</organism>
<name>A0AAE1V1R1_9SOLA</name>
<sequence>MNYLNMDASQPISNCYRKETYLKADSYFIQPIPNMKMWPESKNSIVEAPEVVKMFGRPKVNKRKEAVEVEKLENCQSLV</sequence>
<protein>
    <submittedName>
        <fullName evidence="1">Uncharacterized protein</fullName>
    </submittedName>
</protein>
<comment type="caution">
    <text evidence="1">The sequence shown here is derived from an EMBL/GenBank/DDBJ whole genome shotgun (WGS) entry which is preliminary data.</text>
</comment>
<keyword evidence="2" id="KW-1185">Reference proteome</keyword>
<accession>A0AAE1V1R1</accession>
<reference evidence="1" key="1">
    <citation type="submission" date="2023-12" db="EMBL/GenBank/DDBJ databases">
        <title>Genome assembly of Anisodus tanguticus.</title>
        <authorList>
            <person name="Wang Y.-J."/>
        </authorList>
    </citation>
    <scope>NUCLEOTIDE SEQUENCE</scope>
    <source>
        <strain evidence="1">KB-2021</strain>
        <tissue evidence="1">Leaf</tissue>
    </source>
</reference>